<reference evidence="9" key="2">
    <citation type="submission" date="2018-05" db="EMBL/GenBank/DDBJ databases">
        <title>OmerRS3 (Oryza meridionalis Reference Sequence Version 3).</title>
        <authorList>
            <person name="Zhang J."/>
            <person name="Kudrna D."/>
            <person name="Lee S."/>
            <person name="Talag J."/>
            <person name="Welchert J."/>
            <person name="Wing R.A."/>
        </authorList>
    </citation>
    <scope>NUCLEOTIDE SEQUENCE [LARGE SCALE GENOMIC DNA]</scope>
    <source>
        <strain evidence="9">cv. OR44</strain>
    </source>
</reference>
<dbReference type="Pfam" id="PF10294">
    <property type="entry name" value="Methyltransf_16"/>
    <property type="match status" value="1"/>
</dbReference>
<dbReference type="InterPro" id="IPR019410">
    <property type="entry name" value="Methyltransf_16"/>
</dbReference>
<dbReference type="EC" id="2.1.1.60" evidence="3"/>
<evidence type="ECO:0000313" key="10">
    <source>
        <dbReference type="Proteomes" id="UP000008021"/>
    </source>
</evidence>
<dbReference type="EnsemblPlants" id="OMERI03G09480.10">
    <property type="protein sequence ID" value="OMERI03G09480.10"/>
    <property type="gene ID" value="OMERI03G09480"/>
</dbReference>
<keyword evidence="10" id="KW-1185">Reference proteome</keyword>
<dbReference type="PANTHER" id="PTHR13539">
    <property type="entry name" value="CALMODULIN-LYSINE N-METHYLTRANSFERASE"/>
    <property type="match status" value="1"/>
</dbReference>
<dbReference type="GO" id="GO:0018025">
    <property type="term" value="F:calmodulin-lysine N-methyltransferase activity"/>
    <property type="evidence" value="ECO:0007669"/>
    <property type="project" value="UniProtKB-EC"/>
</dbReference>
<dbReference type="Gene3D" id="3.40.50.150">
    <property type="entry name" value="Vaccinia Virus protein VP39"/>
    <property type="match status" value="1"/>
</dbReference>
<organism evidence="9">
    <name type="scientific">Oryza meridionalis</name>
    <dbReference type="NCBI Taxonomy" id="40149"/>
    <lineage>
        <taxon>Eukaryota</taxon>
        <taxon>Viridiplantae</taxon>
        <taxon>Streptophyta</taxon>
        <taxon>Embryophyta</taxon>
        <taxon>Tracheophyta</taxon>
        <taxon>Spermatophyta</taxon>
        <taxon>Magnoliopsida</taxon>
        <taxon>Liliopsida</taxon>
        <taxon>Poales</taxon>
        <taxon>Poaceae</taxon>
        <taxon>BOP clade</taxon>
        <taxon>Oryzoideae</taxon>
        <taxon>Oryzeae</taxon>
        <taxon>Oryzinae</taxon>
        <taxon>Oryza</taxon>
    </lineage>
</organism>
<proteinExistence type="predicted"/>
<comment type="subcellular location">
    <subcellularLocation>
        <location evidence="2">Cytoplasm</location>
    </subcellularLocation>
    <subcellularLocation>
        <location evidence="1">Nucleus</location>
    </subcellularLocation>
</comment>
<reference evidence="9" key="1">
    <citation type="submission" date="2015-04" db="UniProtKB">
        <authorList>
            <consortium name="EnsemblPlants"/>
        </authorList>
    </citation>
    <scope>IDENTIFICATION</scope>
</reference>
<evidence type="ECO:0000256" key="1">
    <source>
        <dbReference type="ARBA" id="ARBA00004123"/>
    </source>
</evidence>
<dbReference type="InterPro" id="IPR029063">
    <property type="entry name" value="SAM-dependent_MTases_sf"/>
</dbReference>
<keyword evidence="8" id="KW-0539">Nucleus</keyword>
<keyword evidence="6" id="KW-0489">Methyltransferase</keyword>
<dbReference type="InterPro" id="IPR025800">
    <property type="entry name" value="CaM-Lys-N-MeTrfase"/>
</dbReference>
<name>A0A0E0CXV5_9ORYZ</name>
<dbReference type="Gramene" id="OMERI03G09480.10">
    <property type="protein sequence ID" value="OMERI03G09480.10"/>
    <property type="gene ID" value="OMERI03G09480"/>
</dbReference>
<dbReference type="PANTHER" id="PTHR13539:SF3">
    <property type="entry name" value="CALMODULIN-LYSINE N-METHYLTRANSFERASE"/>
    <property type="match status" value="1"/>
</dbReference>
<accession>A0A0E0CXV5</accession>
<keyword evidence="7" id="KW-0808">Transferase</keyword>
<dbReference type="AlphaFoldDB" id="A0A0E0CXV5"/>
<dbReference type="CDD" id="cd02440">
    <property type="entry name" value="AdoMet_MTases"/>
    <property type="match status" value="1"/>
</dbReference>
<dbReference type="GO" id="GO:0005634">
    <property type="term" value="C:nucleus"/>
    <property type="evidence" value="ECO:0007669"/>
    <property type="project" value="UniProtKB-SubCell"/>
</dbReference>
<keyword evidence="5" id="KW-0963">Cytoplasm</keyword>
<evidence type="ECO:0000256" key="7">
    <source>
        <dbReference type="ARBA" id="ARBA00022679"/>
    </source>
</evidence>
<evidence type="ECO:0000256" key="6">
    <source>
        <dbReference type="ARBA" id="ARBA00022603"/>
    </source>
</evidence>
<dbReference type="SUPFAM" id="SSF53335">
    <property type="entry name" value="S-adenosyl-L-methionine-dependent methyltransferases"/>
    <property type="match status" value="1"/>
</dbReference>
<evidence type="ECO:0000256" key="2">
    <source>
        <dbReference type="ARBA" id="ARBA00004496"/>
    </source>
</evidence>
<evidence type="ECO:0000313" key="9">
    <source>
        <dbReference type="EnsemblPlants" id="OMERI03G09480.10"/>
    </source>
</evidence>
<protein>
    <recommendedName>
        <fullName evidence="4">Calmodulin-lysine N-methyltransferase</fullName>
        <ecNumber evidence="3">2.1.1.60</ecNumber>
    </recommendedName>
</protein>
<dbReference type="Proteomes" id="UP000008021">
    <property type="component" value="Chromosome 3"/>
</dbReference>
<evidence type="ECO:0000256" key="8">
    <source>
        <dbReference type="ARBA" id="ARBA00023242"/>
    </source>
</evidence>
<dbReference type="GO" id="GO:0005737">
    <property type="term" value="C:cytoplasm"/>
    <property type="evidence" value="ECO:0007669"/>
    <property type="project" value="UniProtKB-SubCell"/>
</dbReference>
<evidence type="ECO:0000256" key="3">
    <source>
        <dbReference type="ARBA" id="ARBA00011914"/>
    </source>
</evidence>
<dbReference type="GO" id="GO:0032259">
    <property type="term" value="P:methylation"/>
    <property type="evidence" value="ECO:0007669"/>
    <property type="project" value="UniProtKB-KW"/>
</dbReference>
<sequence>MDSASPPYPPPAQASAAEASGASNASLRWRILRRALLARSASTSRAPGPHRFLPLLLSLLASAATYSIISHGDSSSRNENIVECHNDVCVCYKLPCEGSRKLNLVYRREDSLELNDIVASNRYNIDTTGLVCCWPSEEVLAYYCINHSDMFRSKKVLELGSGYGLAGLAIAASTDADEVVISDGNPQNISINTETFGQTKVNSMVLHWDVEQASEMNSSFDIIVASDCTFFKQFHQSLVRVVKSLLKPSETSQAIFLSPKRGDSLSKFLEVIKKNGLTCELIEKYDPTVWNMHKKYVSGDNRSWPNYNEEHCYPLLIRIINMRKKTTRVGGRSLSRSLDRSHVMGITSSHLISTRCVKVTCDLASGEVKFQAVLRAINFTAEIQKPVNLAWKKAVDR</sequence>
<evidence type="ECO:0000256" key="4">
    <source>
        <dbReference type="ARBA" id="ARBA00020594"/>
    </source>
</evidence>
<evidence type="ECO:0000256" key="5">
    <source>
        <dbReference type="ARBA" id="ARBA00022490"/>
    </source>
</evidence>